<feature type="transmembrane region" description="Helical" evidence="2">
    <location>
        <begin position="346"/>
        <end position="365"/>
    </location>
</feature>
<evidence type="ECO:0000313" key="4">
    <source>
        <dbReference type="Proteomes" id="UP001362999"/>
    </source>
</evidence>
<protein>
    <submittedName>
        <fullName evidence="3">Uncharacterized protein</fullName>
    </submittedName>
</protein>
<organism evidence="3 4">
    <name type="scientific">Favolaschia claudopus</name>
    <dbReference type="NCBI Taxonomy" id="2862362"/>
    <lineage>
        <taxon>Eukaryota</taxon>
        <taxon>Fungi</taxon>
        <taxon>Dikarya</taxon>
        <taxon>Basidiomycota</taxon>
        <taxon>Agaricomycotina</taxon>
        <taxon>Agaricomycetes</taxon>
        <taxon>Agaricomycetidae</taxon>
        <taxon>Agaricales</taxon>
        <taxon>Marasmiineae</taxon>
        <taxon>Mycenaceae</taxon>
        <taxon>Favolaschia</taxon>
    </lineage>
</organism>
<reference evidence="3 4" key="1">
    <citation type="journal article" date="2024" name="J Genomics">
        <title>Draft genome sequencing and assembly of Favolaschia claudopus CIRM-BRFM 2984 isolated from oak limbs.</title>
        <authorList>
            <person name="Navarro D."/>
            <person name="Drula E."/>
            <person name="Chaduli D."/>
            <person name="Cazenave R."/>
            <person name="Ahrendt S."/>
            <person name="Wang J."/>
            <person name="Lipzen A."/>
            <person name="Daum C."/>
            <person name="Barry K."/>
            <person name="Grigoriev I.V."/>
            <person name="Favel A."/>
            <person name="Rosso M.N."/>
            <person name="Martin F."/>
        </authorList>
    </citation>
    <scope>NUCLEOTIDE SEQUENCE [LARGE SCALE GENOMIC DNA]</scope>
    <source>
        <strain evidence="3 4">CIRM-BRFM 2984</strain>
    </source>
</reference>
<dbReference type="GO" id="GO:0005794">
    <property type="term" value="C:Golgi apparatus"/>
    <property type="evidence" value="ECO:0007669"/>
    <property type="project" value="TreeGrafter"/>
</dbReference>
<sequence length="612" mass="67400">MVNQKTREWMKHVLWISRVKLIYARITLTRYTTLYFFIALTSCFVLVGLQLGTYASNTEGATAVAGFLQQANISTSAGMSYLQSGDVVLCHGLPGQEGANCKTLVRNTHSHMHVRDLLSFDEGQDAPDDLPGCALSLMWLQDVLQDARREDLGILVYNVWLLTLSVATLLNESLPHLFAGLAARALAAGWSGFRVKGTSNLYDTYLHVVETGKCRGFDPLGDWWTHNTSHEIISLVFNAVLLVLMGGLTYKLFRVYALQSFSRVGASPEVNRVYKLVLLLSVVLQLAGFFTLGQTALWMDKIAVGAVRDLAEHFFLYLAELIVTAVLVIPWLVLGWISVRRESKPLFLVFSFISLLLIIMSTMLFTSPLNRFVIKEWSFYATMSISAYILLVATLAIAIVCRLHFGKGLAHFLRVTEALEGEDFTAVNFPKGDDAASFTDEKSRFDLEQQQPVLEYSYSGPTYSYDDEKAASHIRKPSKSMSAIFSEDAAGKSPADTIHMSSSTAMFMDAMANRMSMSPVVVKPGSRTASIGSNDSDRSRHLVRADSAVLPPSSLTLANPLRSQTIGERPTAVPEPTKPVPAAVRSGSVPMQAVGLPRRPSDGKNKPPGNYF</sequence>
<dbReference type="InterPro" id="IPR040410">
    <property type="entry name" value="UPF0658_Golgi"/>
</dbReference>
<feature type="transmembrane region" description="Helical" evidence="2">
    <location>
        <begin position="385"/>
        <end position="405"/>
    </location>
</feature>
<proteinExistence type="predicted"/>
<keyword evidence="2" id="KW-0472">Membrane</keyword>
<keyword evidence="4" id="KW-1185">Reference proteome</keyword>
<feature type="transmembrane region" description="Helical" evidence="2">
    <location>
        <begin position="273"/>
        <end position="294"/>
    </location>
</feature>
<gene>
    <name evidence="3" type="ORF">R3P38DRAFT_2845599</name>
</gene>
<dbReference type="Proteomes" id="UP001362999">
    <property type="component" value="Unassembled WGS sequence"/>
</dbReference>
<keyword evidence="2" id="KW-0812">Transmembrane</keyword>
<dbReference type="PANTHER" id="PTHR34391:SF2">
    <property type="entry name" value="TRP C-TERMINAL DOMAIN-CONTAINING PROTEIN"/>
    <property type="match status" value="1"/>
</dbReference>
<evidence type="ECO:0000256" key="1">
    <source>
        <dbReference type="SAM" id="MobiDB-lite"/>
    </source>
</evidence>
<feature type="region of interest" description="Disordered" evidence="1">
    <location>
        <begin position="560"/>
        <end position="612"/>
    </location>
</feature>
<accession>A0AAW0DSM2</accession>
<dbReference type="EMBL" id="JAWWNJ010000005">
    <property type="protein sequence ID" value="KAK7055176.1"/>
    <property type="molecule type" value="Genomic_DNA"/>
</dbReference>
<feature type="transmembrane region" description="Helical" evidence="2">
    <location>
        <begin position="28"/>
        <end position="49"/>
    </location>
</feature>
<evidence type="ECO:0000256" key="2">
    <source>
        <dbReference type="SAM" id="Phobius"/>
    </source>
</evidence>
<evidence type="ECO:0000313" key="3">
    <source>
        <dbReference type="EMBL" id="KAK7055176.1"/>
    </source>
</evidence>
<comment type="caution">
    <text evidence="3">The sequence shown here is derived from an EMBL/GenBank/DDBJ whole genome shotgun (WGS) entry which is preliminary data.</text>
</comment>
<feature type="transmembrane region" description="Helical" evidence="2">
    <location>
        <begin position="232"/>
        <end position="253"/>
    </location>
</feature>
<name>A0AAW0DSM2_9AGAR</name>
<dbReference type="AlphaFoldDB" id="A0AAW0DSM2"/>
<keyword evidence="2" id="KW-1133">Transmembrane helix</keyword>
<dbReference type="PANTHER" id="PTHR34391">
    <property type="entry name" value="UPF0658 GOLGI APPARATUS MEMBRANE PROTEIN C1952.10C-RELATED"/>
    <property type="match status" value="1"/>
</dbReference>
<feature type="transmembrane region" description="Helical" evidence="2">
    <location>
        <begin position="314"/>
        <end position="334"/>
    </location>
</feature>